<sequence>MFQFLLFGMVFPKCISITETTVCSPWSNMQIDVDVLSNVYQPKTTLDAKTWEQLLLQSTNTEQKTLWQSWANCSLDDTAVIPYSRSYNCLTDIFVFSKECNQGKTAPRLEDFVCQRYGNYLHLMETNDNVCPKLNQGSPYYGIMNQRRQSMCQAGDVCKKFLELPNFTGQPKIPGVDTDSSTCGTGTSDAYKKYCSLNPGESCCLNTNSETFSESIAGAMKMWSAVTKTGKGYSDMNSDNIGSILLILVVAAFCILVVGLMVAKLVALKRKNAPTENTYKNLDSQSSKEDTLLTTAQLLYRVRYSYTPQLDDELELVEGDEIEMESIDDKGN</sequence>
<proteinExistence type="predicted"/>
<keyword evidence="1" id="KW-0472">Membrane</keyword>
<dbReference type="AlphaFoldDB" id="A0AAD5U9X5"/>
<accession>A0AAD5U9X5</accession>
<dbReference type="EMBL" id="JADGKB010000173">
    <property type="protein sequence ID" value="KAJ3251658.1"/>
    <property type="molecule type" value="Genomic_DNA"/>
</dbReference>
<keyword evidence="5" id="KW-1185">Reference proteome</keyword>
<dbReference type="Gene3D" id="2.30.30.40">
    <property type="entry name" value="SH3 Domains"/>
    <property type="match status" value="1"/>
</dbReference>
<keyword evidence="2" id="KW-0732">Signal</keyword>
<keyword evidence="1" id="KW-1133">Transmembrane helix</keyword>
<name>A0AAD5U9X5_9FUNG</name>
<evidence type="ECO:0000313" key="4">
    <source>
        <dbReference type="EMBL" id="KAJ3262671.1"/>
    </source>
</evidence>
<keyword evidence="1" id="KW-0812">Transmembrane</keyword>
<evidence type="ECO:0000313" key="3">
    <source>
        <dbReference type="EMBL" id="KAJ3251658.1"/>
    </source>
</evidence>
<evidence type="ECO:0000256" key="1">
    <source>
        <dbReference type="SAM" id="Phobius"/>
    </source>
</evidence>
<dbReference type="SUPFAM" id="SSF50044">
    <property type="entry name" value="SH3-domain"/>
    <property type="match status" value="1"/>
</dbReference>
<evidence type="ECO:0000256" key="2">
    <source>
        <dbReference type="SAM" id="SignalP"/>
    </source>
</evidence>
<protein>
    <submittedName>
        <fullName evidence="3">Uncharacterized protein</fullName>
    </submittedName>
</protein>
<dbReference type="InterPro" id="IPR036028">
    <property type="entry name" value="SH3-like_dom_sf"/>
</dbReference>
<dbReference type="EMBL" id="JADGKB010000001">
    <property type="protein sequence ID" value="KAJ3262671.1"/>
    <property type="molecule type" value="Genomic_DNA"/>
</dbReference>
<gene>
    <name evidence="4" type="ORF">HK103_000200</name>
    <name evidence="3" type="ORF">HK103_002212</name>
</gene>
<feature type="transmembrane region" description="Helical" evidence="1">
    <location>
        <begin position="241"/>
        <end position="263"/>
    </location>
</feature>
<dbReference type="Proteomes" id="UP001210925">
    <property type="component" value="Unassembled WGS sequence"/>
</dbReference>
<feature type="signal peptide" evidence="2">
    <location>
        <begin position="1"/>
        <end position="16"/>
    </location>
</feature>
<reference evidence="3" key="1">
    <citation type="submission" date="2020-05" db="EMBL/GenBank/DDBJ databases">
        <title>Phylogenomic resolution of chytrid fungi.</title>
        <authorList>
            <person name="Stajich J.E."/>
            <person name="Amses K."/>
            <person name="Simmons R."/>
            <person name="Seto K."/>
            <person name="Myers J."/>
            <person name="Bonds A."/>
            <person name="Quandt C.A."/>
            <person name="Barry K."/>
            <person name="Liu P."/>
            <person name="Grigoriev I."/>
            <person name="Longcore J.E."/>
            <person name="James T.Y."/>
        </authorList>
    </citation>
    <scope>NUCLEOTIDE SEQUENCE</scope>
    <source>
        <strain evidence="3">PLAUS21</strain>
    </source>
</reference>
<comment type="caution">
    <text evidence="3">The sequence shown here is derived from an EMBL/GenBank/DDBJ whole genome shotgun (WGS) entry which is preliminary data.</text>
</comment>
<organism evidence="3 5">
    <name type="scientific">Boothiomyces macroporosus</name>
    <dbReference type="NCBI Taxonomy" id="261099"/>
    <lineage>
        <taxon>Eukaryota</taxon>
        <taxon>Fungi</taxon>
        <taxon>Fungi incertae sedis</taxon>
        <taxon>Chytridiomycota</taxon>
        <taxon>Chytridiomycota incertae sedis</taxon>
        <taxon>Chytridiomycetes</taxon>
        <taxon>Rhizophydiales</taxon>
        <taxon>Terramycetaceae</taxon>
        <taxon>Boothiomyces</taxon>
    </lineage>
</organism>
<feature type="chain" id="PRO_5042441405" evidence="2">
    <location>
        <begin position="17"/>
        <end position="332"/>
    </location>
</feature>
<evidence type="ECO:0000313" key="5">
    <source>
        <dbReference type="Proteomes" id="UP001210925"/>
    </source>
</evidence>